<evidence type="ECO:0000313" key="2">
    <source>
        <dbReference type="EMBL" id="OGW97426.1"/>
    </source>
</evidence>
<reference evidence="2 3" key="1">
    <citation type="journal article" date="2016" name="Nat. Commun.">
        <title>Thousands of microbial genomes shed light on interconnected biogeochemical processes in an aquifer system.</title>
        <authorList>
            <person name="Anantharaman K."/>
            <person name="Brown C.T."/>
            <person name="Hug L.A."/>
            <person name="Sharon I."/>
            <person name="Castelle C.J."/>
            <person name="Probst A.J."/>
            <person name="Thomas B.C."/>
            <person name="Singh A."/>
            <person name="Wilkins M.J."/>
            <person name="Karaoz U."/>
            <person name="Brodie E.L."/>
            <person name="Williams K.H."/>
            <person name="Hubbard S.S."/>
            <person name="Banfield J.F."/>
        </authorList>
    </citation>
    <scope>NUCLEOTIDE SEQUENCE [LARGE SCALE GENOMIC DNA]</scope>
</reference>
<sequence>MGSRNRLETGAVYDIAGWLLVATAFIYTVFRAYYLPINHDEAVTFLTQIWKPKSVWQIITYSIPTVNNHILNTLFMKLLYSWFGASEFGFRISALFGHLLYLIGIYLILRLFMKGPRFLIGLLLCVSHPFLLNHFSIAKGYPLALGWFTLGLYFSFRVAMENDFKKNKEVAYIVLSCAMLSIAVLAHLTFLNVFLSMIVLFIILEFETWWNEFRRGSFLLPLWKVVLNKIILPILPWCIFLALIYTGPIIKLRKYHEFYVGGDQGFWADTVASMIQVSIYRKLDWAGVLIFGGVAFIAIVYAFGAFLILEKLFKRKPFELIDRLLSWLVLLMLFCSLSIVFQHILFAVKYGIDRTAIYFIPMFLLYLCVLWEKIQGMRPYLRRILNPLFSALALISIGYFISCANVKEHYGKNGADIDRLMNDVLSLRKAGILAKTPVEIGSDWPDSPMINFYIIKNKMDWTRPLPRYQNFDQIQKRFDCYYLRKRDELFIKTHRLKIIKHYELSDSYLAIPVEYAKLYEEKLMAVKKNGRSE</sequence>
<feature type="transmembrane region" description="Helical" evidence="1">
    <location>
        <begin position="321"/>
        <end position="344"/>
    </location>
</feature>
<feature type="transmembrane region" description="Helical" evidence="1">
    <location>
        <begin position="172"/>
        <end position="203"/>
    </location>
</feature>
<feature type="transmembrane region" description="Helical" evidence="1">
    <location>
        <begin position="384"/>
        <end position="402"/>
    </location>
</feature>
<feature type="transmembrane region" description="Helical" evidence="1">
    <location>
        <begin position="285"/>
        <end position="309"/>
    </location>
</feature>
<evidence type="ECO:0008006" key="4">
    <source>
        <dbReference type="Google" id="ProtNLM"/>
    </source>
</evidence>
<gene>
    <name evidence="2" type="ORF">A3G33_09550</name>
</gene>
<keyword evidence="1" id="KW-1133">Transmembrane helix</keyword>
<dbReference type="EMBL" id="MHFR01000042">
    <property type="protein sequence ID" value="OGW97426.1"/>
    <property type="molecule type" value="Genomic_DNA"/>
</dbReference>
<organism evidence="2 3">
    <name type="scientific">Candidatus Danuiimicrobium aquiferis</name>
    <dbReference type="NCBI Taxonomy" id="1801832"/>
    <lineage>
        <taxon>Bacteria</taxon>
        <taxon>Pseudomonadati</taxon>
        <taxon>Candidatus Omnitrophota</taxon>
        <taxon>Candidatus Danuiimicrobium</taxon>
    </lineage>
</organism>
<evidence type="ECO:0000313" key="3">
    <source>
        <dbReference type="Proteomes" id="UP000178187"/>
    </source>
</evidence>
<protein>
    <recommendedName>
        <fullName evidence="4">Glycosyltransferase RgtA/B/C/D-like domain-containing protein</fullName>
    </recommendedName>
</protein>
<feature type="transmembrane region" description="Helical" evidence="1">
    <location>
        <begin position="223"/>
        <end position="246"/>
    </location>
</feature>
<dbReference type="Proteomes" id="UP000178187">
    <property type="component" value="Unassembled WGS sequence"/>
</dbReference>
<evidence type="ECO:0000256" key="1">
    <source>
        <dbReference type="SAM" id="Phobius"/>
    </source>
</evidence>
<feature type="transmembrane region" description="Helical" evidence="1">
    <location>
        <begin position="118"/>
        <end position="135"/>
    </location>
</feature>
<feature type="transmembrane region" description="Helical" evidence="1">
    <location>
        <begin position="356"/>
        <end position="372"/>
    </location>
</feature>
<feature type="transmembrane region" description="Helical" evidence="1">
    <location>
        <begin position="88"/>
        <end position="109"/>
    </location>
</feature>
<proteinExistence type="predicted"/>
<dbReference type="AlphaFoldDB" id="A0A1G1KWV5"/>
<feature type="transmembrane region" description="Helical" evidence="1">
    <location>
        <begin position="141"/>
        <end position="160"/>
    </location>
</feature>
<keyword evidence="1" id="KW-0812">Transmembrane</keyword>
<name>A0A1G1KWV5_9BACT</name>
<keyword evidence="1" id="KW-0472">Membrane</keyword>
<accession>A0A1G1KWV5</accession>
<feature type="transmembrane region" description="Helical" evidence="1">
    <location>
        <begin position="12"/>
        <end position="34"/>
    </location>
</feature>
<comment type="caution">
    <text evidence="2">The sequence shown here is derived from an EMBL/GenBank/DDBJ whole genome shotgun (WGS) entry which is preliminary data.</text>
</comment>